<sequence length="88" mass="9931">MEPQKGTTYSAHKKLPLDTEETTTSKATKATESDSVEEVNIKKPSFGERWKTSRFWLVRGAYYALFSVWAIVMAIGGVIAWIIAMLFI</sequence>
<accession>A0A934KLS1</accession>
<dbReference type="EMBL" id="JAEHJZ010000034">
    <property type="protein sequence ID" value="MBJ7881751.1"/>
    <property type="molecule type" value="Genomic_DNA"/>
</dbReference>
<protein>
    <submittedName>
        <fullName evidence="3">Uncharacterized protein</fullName>
    </submittedName>
</protein>
<feature type="compositionally biased region" description="Polar residues" evidence="1">
    <location>
        <begin position="1"/>
        <end position="10"/>
    </location>
</feature>
<evidence type="ECO:0000256" key="1">
    <source>
        <dbReference type="SAM" id="MobiDB-lite"/>
    </source>
</evidence>
<organism evidence="3 4">
    <name type="scientific">Gelidibacter salicanalis</name>
    <dbReference type="NCBI Taxonomy" id="291193"/>
    <lineage>
        <taxon>Bacteria</taxon>
        <taxon>Pseudomonadati</taxon>
        <taxon>Bacteroidota</taxon>
        <taxon>Flavobacteriia</taxon>
        <taxon>Flavobacteriales</taxon>
        <taxon>Flavobacteriaceae</taxon>
        <taxon>Gelidibacter</taxon>
    </lineage>
</organism>
<keyword evidence="2" id="KW-0472">Membrane</keyword>
<feature type="region of interest" description="Disordered" evidence="1">
    <location>
        <begin position="1"/>
        <end position="32"/>
    </location>
</feature>
<gene>
    <name evidence="3" type="ORF">JEM65_14025</name>
</gene>
<evidence type="ECO:0000313" key="4">
    <source>
        <dbReference type="Proteomes" id="UP000662373"/>
    </source>
</evidence>
<evidence type="ECO:0000313" key="3">
    <source>
        <dbReference type="EMBL" id="MBJ7881751.1"/>
    </source>
</evidence>
<feature type="transmembrane region" description="Helical" evidence="2">
    <location>
        <begin position="61"/>
        <end position="87"/>
    </location>
</feature>
<keyword evidence="4" id="KW-1185">Reference proteome</keyword>
<proteinExistence type="predicted"/>
<name>A0A934KLS1_9FLAO</name>
<dbReference type="AlphaFoldDB" id="A0A934KLS1"/>
<comment type="caution">
    <text evidence="3">The sequence shown here is derived from an EMBL/GenBank/DDBJ whole genome shotgun (WGS) entry which is preliminary data.</text>
</comment>
<keyword evidence="2" id="KW-0812">Transmembrane</keyword>
<keyword evidence="2" id="KW-1133">Transmembrane helix</keyword>
<reference evidence="3 4" key="1">
    <citation type="submission" date="2020-09" db="EMBL/GenBank/DDBJ databases">
        <title>Draft genome of Gelidibacter salicanalis PAMC21136.</title>
        <authorList>
            <person name="Park H."/>
        </authorList>
    </citation>
    <scope>NUCLEOTIDE SEQUENCE [LARGE SCALE GENOMIC DNA]</scope>
    <source>
        <strain evidence="3 4">PAMC21136</strain>
    </source>
</reference>
<evidence type="ECO:0000256" key="2">
    <source>
        <dbReference type="SAM" id="Phobius"/>
    </source>
</evidence>
<dbReference type="Proteomes" id="UP000662373">
    <property type="component" value="Unassembled WGS sequence"/>
</dbReference>
<dbReference type="RefSeq" id="WP_199600692.1">
    <property type="nucleotide sequence ID" value="NZ_JAEHJZ010000034.1"/>
</dbReference>